<dbReference type="EC" id="2.3.1.118" evidence="2"/>
<dbReference type="OrthoDB" id="5645322at2"/>
<dbReference type="PANTHER" id="PTHR11786:SF0">
    <property type="entry name" value="ARYLAMINE N-ACETYLTRANSFERASE 4-RELATED"/>
    <property type="match status" value="1"/>
</dbReference>
<dbReference type="EMBL" id="UGOD01000001">
    <property type="protein sequence ID" value="STX52623.1"/>
    <property type="molecule type" value="Genomic_DNA"/>
</dbReference>
<keyword evidence="3" id="KW-1185">Reference proteome</keyword>
<protein>
    <submittedName>
        <fullName evidence="2">Putative N-hydroxyarylamine O-acetyltransferase</fullName>
        <ecNumber evidence="2">2.3.1.118</ecNumber>
    </submittedName>
</protein>
<sequence>MINLKNYFKKINVSEKPFVSLTNKEQLEFLEQIYFAHLKTFPYENFQLRVIAKQHLLKRQSLNFFSYDMLLTGNQGGYCCQTAMLLYDALTQIGFSVKPYIGRILNGAPVNDPKILELPPTHMLLVVRIENQEFFLDPGLGSSAPRQPILITNSEQLVSQYPDQYKLYPIGNFYVLERQIDGNWTRLLQTDLQEASIKQLQNNLLKLERHPSILPIRDEKTLVGIITNEGRKVLIWDVASNELKFSKQIGELYIKETLSDFKIGQRKLVDEFNIHYISVSALEDFCKKIILPKPIRPWEINLPIEETELASLEKNLNFT</sequence>
<dbReference type="Pfam" id="PF00797">
    <property type="entry name" value="Acetyltransf_2"/>
    <property type="match status" value="1"/>
</dbReference>
<organism evidence="2 3">
    <name type="scientific">Legionella busanensis</name>
    <dbReference type="NCBI Taxonomy" id="190655"/>
    <lineage>
        <taxon>Bacteria</taxon>
        <taxon>Pseudomonadati</taxon>
        <taxon>Pseudomonadota</taxon>
        <taxon>Gammaproteobacteria</taxon>
        <taxon>Legionellales</taxon>
        <taxon>Legionellaceae</taxon>
        <taxon>Legionella</taxon>
    </lineage>
</organism>
<dbReference type="GO" id="GO:0046990">
    <property type="term" value="F:N-hydroxyarylamine O-acetyltransferase activity"/>
    <property type="evidence" value="ECO:0007669"/>
    <property type="project" value="UniProtKB-EC"/>
</dbReference>
<dbReference type="Proteomes" id="UP000254794">
    <property type="component" value="Unassembled WGS sequence"/>
</dbReference>
<evidence type="ECO:0000313" key="2">
    <source>
        <dbReference type="EMBL" id="STX52623.1"/>
    </source>
</evidence>
<dbReference type="AlphaFoldDB" id="A0A378JQU1"/>
<dbReference type="InterPro" id="IPR001447">
    <property type="entry name" value="Arylamine_N-AcTrfase"/>
</dbReference>
<gene>
    <name evidence="2" type="primary">nhoA</name>
    <name evidence="2" type="ORF">NCTC13316_02744</name>
</gene>
<evidence type="ECO:0000313" key="3">
    <source>
        <dbReference type="Proteomes" id="UP000254794"/>
    </source>
</evidence>
<reference evidence="2 3" key="1">
    <citation type="submission" date="2018-06" db="EMBL/GenBank/DDBJ databases">
        <authorList>
            <consortium name="Pathogen Informatics"/>
            <person name="Doyle S."/>
        </authorList>
    </citation>
    <scope>NUCLEOTIDE SEQUENCE [LARGE SCALE GENOMIC DNA]</scope>
    <source>
        <strain evidence="2 3">NCTC13316</strain>
    </source>
</reference>
<dbReference type="InterPro" id="IPR053710">
    <property type="entry name" value="Arylamine_NAT_domain_sf"/>
</dbReference>
<comment type="similarity">
    <text evidence="1">Belongs to the arylamine N-acetyltransferase family.</text>
</comment>
<dbReference type="InterPro" id="IPR038765">
    <property type="entry name" value="Papain-like_cys_pep_sf"/>
</dbReference>
<proteinExistence type="inferred from homology"/>
<dbReference type="RefSeq" id="WP_115332164.1">
    <property type="nucleotide sequence ID" value="NZ_CAAAHP010000003.1"/>
</dbReference>
<evidence type="ECO:0000256" key="1">
    <source>
        <dbReference type="ARBA" id="ARBA00006547"/>
    </source>
</evidence>
<dbReference type="Gene3D" id="3.30.2140.20">
    <property type="match status" value="1"/>
</dbReference>
<keyword evidence="2" id="KW-0808">Transferase</keyword>
<dbReference type="SUPFAM" id="SSF54001">
    <property type="entry name" value="Cysteine proteinases"/>
    <property type="match status" value="1"/>
</dbReference>
<keyword evidence="2" id="KW-0012">Acyltransferase</keyword>
<dbReference type="PANTHER" id="PTHR11786">
    <property type="entry name" value="N-HYDROXYARYLAMINE O-ACETYLTRANSFERASE"/>
    <property type="match status" value="1"/>
</dbReference>
<name>A0A378JQU1_9GAMM</name>
<accession>A0A378JQU1</accession>